<dbReference type="Proteomes" id="UP000069272">
    <property type="component" value="Chromosome X"/>
</dbReference>
<protein>
    <submittedName>
        <fullName evidence="2">Uncharacterized protein</fullName>
    </submittedName>
</protein>
<keyword evidence="3" id="KW-1185">Reference proteome</keyword>
<dbReference type="VEuPathDB" id="VectorBase:AALB014562"/>
<name>A0A182FY58_ANOAL</name>
<organism evidence="2 3">
    <name type="scientific">Anopheles albimanus</name>
    <name type="common">New world malaria mosquito</name>
    <dbReference type="NCBI Taxonomy" id="7167"/>
    <lineage>
        <taxon>Eukaryota</taxon>
        <taxon>Metazoa</taxon>
        <taxon>Ecdysozoa</taxon>
        <taxon>Arthropoda</taxon>
        <taxon>Hexapoda</taxon>
        <taxon>Insecta</taxon>
        <taxon>Pterygota</taxon>
        <taxon>Neoptera</taxon>
        <taxon>Endopterygota</taxon>
        <taxon>Diptera</taxon>
        <taxon>Nematocera</taxon>
        <taxon>Culicoidea</taxon>
        <taxon>Culicidae</taxon>
        <taxon>Anophelinae</taxon>
        <taxon>Anopheles</taxon>
    </lineage>
</organism>
<proteinExistence type="predicted"/>
<sequence>MVQPIGRNTPPNPLKPRVERDQLDQYGPGARVKADPYTQSSSSI</sequence>
<evidence type="ECO:0000256" key="1">
    <source>
        <dbReference type="SAM" id="MobiDB-lite"/>
    </source>
</evidence>
<evidence type="ECO:0000313" key="3">
    <source>
        <dbReference type="Proteomes" id="UP000069272"/>
    </source>
</evidence>
<feature type="region of interest" description="Disordered" evidence="1">
    <location>
        <begin position="1"/>
        <end position="44"/>
    </location>
</feature>
<reference evidence="2 3" key="1">
    <citation type="journal article" date="2017" name="G3 (Bethesda)">
        <title>The Physical Genome Mapping of Anopheles albimanus Corrected Scaffold Misassemblies and Identified Interarm Rearrangements in Genus Anopheles.</title>
        <authorList>
            <person name="Artemov G.N."/>
            <person name="Peery A.N."/>
            <person name="Jiang X."/>
            <person name="Tu Z."/>
            <person name="Stegniy V.N."/>
            <person name="Sharakhova M.V."/>
            <person name="Sharakhov I.V."/>
        </authorList>
    </citation>
    <scope>NUCLEOTIDE SEQUENCE [LARGE SCALE GENOMIC DNA]</scope>
    <source>
        <strain evidence="2 3">ALBI9_A</strain>
    </source>
</reference>
<dbReference type="EnsemblMetazoa" id="AALB014562-RB">
    <property type="protein sequence ID" value="AALB014562-PB"/>
    <property type="gene ID" value="AALB014562"/>
</dbReference>
<dbReference type="AlphaFoldDB" id="A0A182FY58"/>
<reference evidence="2" key="2">
    <citation type="submission" date="2022-08" db="UniProtKB">
        <authorList>
            <consortium name="EnsemblMetazoa"/>
        </authorList>
    </citation>
    <scope>IDENTIFICATION</scope>
    <source>
        <strain evidence="2">STECLA/ALBI9_A</strain>
    </source>
</reference>
<evidence type="ECO:0000313" key="2">
    <source>
        <dbReference type="EnsemblMetazoa" id="AALB014562-PA"/>
    </source>
</evidence>
<accession>A0A182FY58</accession>
<dbReference type="EnsemblMetazoa" id="AALB014562-RA">
    <property type="protein sequence ID" value="AALB014562-PA"/>
    <property type="gene ID" value="AALB014562"/>
</dbReference>